<evidence type="ECO:0000313" key="1">
    <source>
        <dbReference type="EMBL" id="CDM58776.1"/>
    </source>
</evidence>
<dbReference type="PATRIC" id="fig|348824.6.peg.3372"/>
<organism evidence="1 2">
    <name type="scientific">Rhizobium favelukesii</name>
    <dbReference type="NCBI Taxonomy" id="348824"/>
    <lineage>
        <taxon>Bacteria</taxon>
        <taxon>Pseudomonadati</taxon>
        <taxon>Pseudomonadota</taxon>
        <taxon>Alphaproteobacteria</taxon>
        <taxon>Hyphomicrobiales</taxon>
        <taxon>Rhizobiaceae</taxon>
        <taxon>Rhizobium/Agrobacterium group</taxon>
        <taxon>Rhizobium</taxon>
    </lineage>
</organism>
<dbReference type="KEGG" id="rhl:LPU83_3126"/>
<dbReference type="HOGENOM" id="CLU_1739083_0_0_5"/>
<accession>W6RWY0</accession>
<keyword evidence="2" id="KW-1185">Reference proteome</keyword>
<dbReference type="EMBL" id="HG916852">
    <property type="protein sequence ID" value="CDM58776.1"/>
    <property type="molecule type" value="Genomic_DNA"/>
</dbReference>
<reference evidence="1" key="1">
    <citation type="submission" date="2013-11" db="EMBL/GenBank/DDBJ databases">
        <title>Draft genome sequence of the broad-host-range Rhizobium sp. LPU83 strain, a member of the low-genetic diversity Oregon-like Rhizobium sp. group.</title>
        <authorList>
            <person name="Wibberg D."/>
            <person name="Puehler A."/>
            <person name="Schlueter A."/>
        </authorList>
    </citation>
    <scope>NUCLEOTIDE SEQUENCE [LARGE SCALE GENOMIC DNA]</scope>
    <source>
        <strain evidence="1">LPU83</strain>
    </source>
</reference>
<sequence>MVPCECTTVNADATGGRRQLLKRSVTVAYFHRIARSIKWHETKPTEAGVVFMGKEYDKARTPTGAERRGLRRLMLKLPAVRGQLQLIGEKSESLGSLCEAYEDASSMLDRLRSVVADTNHAMVHEYEIVCAEIEADVVKYCLERGDGFLD</sequence>
<dbReference type="AlphaFoldDB" id="W6RWY0"/>
<name>W6RWY0_9HYPH</name>
<protein>
    <submittedName>
        <fullName evidence="1">Uncharacterized protein</fullName>
    </submittedName>
</protein>
<proteinExistence type="predicted"/>
<dbReference type="eggNOG" id="ENOG502ZQQW">
    <property type="taxonomic scope" value="Bacteria"/>
</dbReference>
<dbReference type="Proteomes" id="UP000019443">
    <property type="component" value="Chromosome"/>
</dbReference>
<gene>
    <name evidence="1" type="ORF">LPU83_3126</name>
</gene>
<evidence type="ECO:0000313" key="2">
    <source>
        <dbReference type="Proteomes" id="UP000019443"/>
    </source>
</evidence>